<keyword evidence="2" id="KW-1185">Reference proteome</keyword>
<proteinExistence type="predicted"/>
<organism evidence="1 2">
    <name type="scientific">Gigaspora rosea</name>
    <dbReference type="NCBI Taxonomy" id="44941"/>
    <lineage>
        <taxon>Eukaryota</taxon>
        <taxon>Fungi</taxon>
        <taxon>Fungi incertae sedis</taxon>
        <taxon>Mucoromycota</taxon>
        <taxon>Glomeromycotina</taxon>
        <taxon>Glomeromycetes</taxon>
        <taxon>Diversisporales</taxon>
        <taxon>Gigasporaceae</taxon>
        <taxon>Gigaspora</taxon>
    </lineage>
</organism>
<comment type="caution">
    <text evidence="1">The sequence shown here is derived from an EMBL/GenBank/DDBJ whole genome shotgun (WGS) entry which is preliminary data.</text>
</comment>
<dbReference type="Proteomes" id="UP000266673">
    <property type="component" value="Unassembled WGS sequence"/>
</dbReference>
<reference evidence="1 2" key="1">
    <citation type="submission" date="2018-06" db="EMBL/GenBank/DDBJ databases">
        <title>Comparative genomics reveals the genomic features of Rhizophagus irregularis, R. cerebriforme, R. diaphanum and Gigaspora rosea, and their symbiotic lifestyle signature.</title>
        <authorList>
            <person name="Morin E."/>
            <person name="San Clemente H."/>
            <person name="Chen E.C.H."/>
            <person name="De La Providencia I."/>
            <person name="Hainaut M."/>
            <person name="Kuo A."/>
            <person name="Kohler A."/>
            <person name="Murat C."/>
            <person name="Tang N."/>
            <person name="Roy S."/>
            <person name="Loubradou J."/>
            <person name="Henrissat B."/>
            <person name="Grigoriev I.V."/>
            <person name="Corradi N."/>
            <person name="Roux C."/>
            <person name="Martin F.M."/>
        </authorList>
    </citation>
    <scope>NUCLEOTIDE SEQUENCE [LARGE SCALE GENOMIC DNA]</scope>
    <source>
        <strain evidence="1 2">DAOM 194757</strain>
    </source>
</reference>
<name>A0A397VCR4_9GLOM</name>
<evidence type="ECO:0000313" key="2">
    <source>
        <dbReference type="Proteomes" id="UP000266673"/>
    </source>
</evidence>
<accession>A0A397VCR4</accession>
<evidence type="ECO:0000313" key="1">
    <source>
        <dbReference type="EMBL" id="RIB19137.1"/>
    </source>
</evidence>
<gene>
    <name evidence="1" type="ORF">C2G38_2083804</name>
</gene>
<protein>
    <submittedName>
        <fullName evidence="1">Uncharacterized protein</fullName>
    </submittedName>
</protein>
<dbReference type="AlphaFoldDB" id="A0A397VCR4"/>
<sequence>MRYFMDDQSVFNNFSFKDCYIIDKHRVAMLFHERPDDFEHKLNLLFNIVFV</sequence>
<dbReference type="EMBL" id="QKWP01000493">
    <property type="protein sequence ID" value="RIB19137.1"/>
    <property type="molecule type" value="Genomic_DNA"/>
</dbReference>